<organism evidence="4 5">
    <name type="scientific">Planococcus shenhongbingii</name>
    <dbReference type="NCBI Taxonomy" id="3058398"/>
    <lineage>
        <taxon>Bacteria</taxon>
        <taxon>Bacillati</taxon>
        <taxon>Bacillota</taxon>
        <taxon>Bacilli</taxon>
        <taxon>Bacillales</taxon>
        <taxon>Caryophanaceae</taxon>
        <taxon>Planococcus</taxon>
    </lineage>
</organism>
<evidence type="ECO:0000313" key="5">
    <source>
        <dbReference type="Proteomes" id="UP001172142"/>
    </source>
</evidence>
<dbReference type="InterPro" id="IPR036365">
    <property type="entry name" value="PGBD-like_sf"/>
</dbReference>
<dbReference type="Pfam" id="PF18413">
    <property type="entry name" value="Neuraminidase"/>
    <property type="match status" value="1"/>
</dbReference>
<keyword evidence="5" id="KW-1185">Reference proteome</keyword>
<dbReference type="Pfam" id="PF01471">
    <property type="entry name" value="PG_binding_1"/>
    <property type="match status" value="1"/>
</dbReference>
<name>A0ABT8NDX7_9BACL</name>
<evidence type="ECO:0000259" key="3">
    <source>
        <dbReference type="Pfam" id="PF20220"/>
    </source>
</evidence>
<evidence type="ECO:0000313" key="4">
    <source>
        <dbReference type="EMBL" id="MDN7246101.1"/>
    </source>
</evidence>
<dbReference type="EMBL" id="JAUJWU010000003">
    <property type="protein sequence ID" value="MDN7246101.1"/>
    <property type="molecule type" value="Genomic_DNA"/>
</dbReference>
<dbReference type="InterPro" id="IPR036366">
    <property type="entry name" value="PGBDSf"/>
</dbReference>
<dbReference type="Proteomes" id="UP001172142">
    <property type="component" value="Unassembled WGS sequence"/>
</dbReference>
<feature type="domain" description="ABC toxin N-terminal" evidence="3">
    <location>
        <begin position="1885"/>
        <end position="2004"/>
    </location>
</feature>
<comment type="caution">
    <text evidence="4">The sequence shown here is derived from an EMBL/GenBank/DDBJ whole genome shotgun (WGS) entry which is preliminary data.</text>
</comment>
<dbReference type="Gene3D" id="1.10.101.10">
    <property type="entry name" value="PGBD-like superfamily/PGBD"/>
    <property type="match status" value="1"/>
</dbReference>
<dbReference type="InterPro" id="IPR046839">
    <property type="entry name" value="ABC_toxin_N"/>
</dbReference>
<protein>
    <submittedName>
        <fullName evidence="4">Neuraminidase-like domain-containing protein</fullName>
    </submittedName>
</protein>
<dbReference type="Pfam" id="PF20220">
    <property type="entry name" value="ABC_toxin_N"/>
    <property type="match status" value="1"/>
</dbReference>
<proteinExistence type="predicted"/>
<evidence type="ECO:0000259" key="1">
    <source>
        <dbReference type="Pfam" id="PF01471"/>
    </source>
</evidence>
<feature type="domain" description="Peptidoglycan binding-like" evidence="1">
    <location>
        <begin position="147"/>
        <end position="206"/>
    </location>
</feature>
<feature type="domain" description="Neuraminidase-like" evidence="2">
    <location>
        <begin position="2034"/>
        <end position="2196"/>
    </location>
</feature>
<sequence>MNKITFPIEPGQQGPQVADLQDAFQLFLDRRVILSGDERTRRVLAEELQNEHVDQVYKDVTIKLVSIFQEERRLAFQELGVVDETTAKEMNFLLWEFGVLEDNGWKQVVEALNSNGETLKDINFGTDHLASIDEKLNKAPTLSLNMRGNAVKDLHAQLEKMGAALPASETTESIFGVGTRDTLLQLQAKYDLARTGVFDDATRNALNMIVGNVAHPRRVEGRILLENGLPASKIKLRVVDKGFGDDETELGVIETDERGFYALPYEMDGAAANIEIRTFDTQNNEVRLSNPKVNAGYSELINLVAPAKVKSQASEFSLLAADLSELVGADLSRLGLAKENEDKQDLSMLHQRTDWDARLIVNAAISAQLSSTTGISHDALYGAIRSGLPNDLEALALVSPEAFATTLTRANEAGIIALDNEKINAAKSAFEEFAFKKRGTMIVPGTLSSVRDMVGKASINQVQRDTFEKLVLKHEDNNDALWEEAKNLDLPIDNLQLQGKLAYLTMNNAELTKMLLDEISSQDNLVQLVELDLYKQQEWVNRLKQLAVVDGDVNIEKLASLIPTAYTHKEVDARLAAYADDMARKVRGTFPTHVVGRMIEKNELKLGKKHDVLKEPVQTFLKKAVDKGFRLGSTPVVQFLKQHSESLFEGINEDKKQHAEEGVKLLTRVYQMTPNDENMKTLLEPELNFTSARQVASIPKQEFVYRYWKKFGSRTATEAIWDKSVQITSTTFNIYSLAKKVDSTPTMTAVSGNPERHKEDKEKLMTLLKEYPTMESLFGSQDFCECEHCRSVLSPAAYLVDLFRFIDPPEQEWEHKMKFWKDNHNSKDYTEDYEFLKPYDSLIKRRPDLPNLKLTCENTNTALPYIDLVNEILEYVVANTQLDESAIRDTGDVSSEELLAEPHNMNTKEYKKAYDKLKSAGYPFALPFDLWLETVRRFCEYFEMPFWKLLDIFRPSDDLFAPASSPEAYYRAQIFAEYLGLSPKEYDIYVNPVIADWPKLYGYDKPGDTEVATFAALKSAKTLARRLDVTYKELAELIKTRFINPNLYTLGMLRKLDIELIDVFRYKKHPDYKPLSIDEEAEMEKRLDYFDAKKWLNESWDKHQFDNILVLRDPDAGGNFDSTTICYANQSNANIEAIDYVKLNFLVRLWKKLGWTLEETDIALKTFCLLPSDGVMNDLAIGNAMKTALIYMAHLKELAELLNMGLDGRIRLLTLWTDLPTSGKNPLYAQLFLTRTILKDDAVFDNPLGKFLNNTNEFIKNHLPALQSAMNMTSDEIAQILQDANKGDESDVNKAKLSLANVSKLYRYGMLAKALKISIGELIVLKSLSGLDPFHPLNPNPLSKKSEDIPLMNTLEFVRHVQQVKVSAFEIADLDYLFRHRFDPLGKYKEDRNAVLPWFRTLAAELRAIAGNYAVPDNANNLSDDELRQKMAMVFAPDVVETFMAYWQNKPDFSMSNPEFKKFFINHFDRLLVYDEFFGDNVTMSTEEKRLNLLKKMLPYMQAKLTRQTILKTMTAQTGRDEALVEALLTNNNFLALQDANTKPLMAWFEELGQLGMSTEFTPSDPNAQAIHKSVEVKKSDNRKQAKWQGFIEVPLNGVYRFYAKMGKKGAVVNLCFDTFVEPILEGKASSAGDEHSGLIELKSGVLYAFTLEASNLQNGTFELLVKGETTPKSMINQFLMIPQSVVNGALRAYMMLQKALQLTQGLELGVRDVRHILANSNGFGGVDWRMLPMLTTDDSVAAENAVKLFNGLIRLLSFGVLKRDMAGGGDDLIDIFERAVMTNPAGVPDLCERIATLTRRKKDVVQAVAAELKMTEPGHFADESRMDRLWQAMQIVEKFGVPVATLKKWLTPQPDHAVAMGVRNTIKSRYESETWQRIAKVIFDPLRQRQRDALVAHIMHVNEALGLDSVEKLFEYFLIDPGTEPVVQTSRLRLAISSLQTFIQRCFLNLEEQVHPSVLNKEHWSWMKRYRVWEANRKIFLFPENWLEPEWRDDKTHLFQELESSLLQGDVTNQLAEDALYVYLNKLEQLARLQIVTMYAEEKDGPPTMHVIGRTYSKPHQYFYRRYVNRIWTPWEPVTAEIEGDHIVAVMWRGRLHLFWLTFMETGEEDKGGGTIEQVEYLETYAEGVGKAKVKVPLYMGGSKNTKKVTAASSIEEVGTATASASKSIARRYLDIQLNWSEYFQGNWAARESSGFTRTIRLYSAFDPSTVVITVSKEAGEETGTDGAVRIHLNSPILTHYFRVASKNSDPQFISSSTNVSDLPYSIYDTTYNRFKGSGALLVKFVQKLETTDGVKKAESPVPHPILSHGGSYTLLPSSNQMKFPNEEFAPLISPFFYADDNLDTFFVEPSITETTIDKWQGYTISRPSQKPRWDIVIKDPPGDFIPVIPPKYQHVNFKQMGIKPQPDPVDATALYDIKANTDALTQPGTAVQFGDVLIGPTGHVQNINDITTVITSAGGGIHLNYRGANVQ</sequence>
<evidence type="ECO:0000259" key="2">
    <source>
        <dbReference type="Pfam" id="PF18413"/>
    </source>
</evidence>
<gene>
    <name evidence="4" type="ORF">QWY13_11460</name>
</gene>
<dbReference type="SUPFAM" id="SSF47090">
    <property type="entry name" value="PGBD-like"/>
    <property type="match status" value="1"/>
</dbReference>
<accession>A0ABT8NDX7</accession>
<dbReference type="InterPro" id="IPR002477">
    <property type="entry name" value="Peptidoglycan-bd-like"/>
</dbReference>
<dbReference type="InterPro" id="IPR041079">
    <property type="entry name" value="Neuraminidase-like"/>
</dbReference>
<reference evidence="4 5" key="1">
    <citation type="submission" date="2023-07" db="EMBL/GenBank/DDBJ databases">
        <title>Novel species in genus Planococcus.</title>
        <authorList>
            <person name="Ning S."/>
        </authorList>
    </citation>
    <scope>NUCLEOTIDE SEQUENCE [LARGE SCALE GENOMIC DNA]</scope>
    <source>
        <strain evidence="4 5">N017</strain>
    </source>
</reference>
<dbReference type="RefSeq" id="WP_301856713.1">
    <property type="nucleotide sequence ID" value="NZ_JAUJWU010000003.1"/>
</dbReference>